<organism evidence="1 2">
    <name type="scientific">Candidatus Magasanikbacteria bacterium GW2011_GWA2_42_32</name>
    <dbReference type="NCBI Taxonomy" id="1619039"/>
    <lineage>
        <taxon>Bacteria</taxon>
        <taxon>Candidatus Magasanikiibacteriota</taxon>
    </lineage>
</organism>
<name>A0A0G1D300_9BACT</name>
<sequence>MGVVFQKVPTWIGVVGMGSAYGFSSVSKMNRSQKISKKSRTSCVLPKIRTEVYYSLDN</sequence>
<proteinExistence type="predicted"/>
<dbReference type="EMBL" id="LCDO01000014">
    <property type="protein sequence ID" value="KKS56363.1"/>
    <property type="molecule type" value="Genomic_DNA"/>
</dbReference>
<reference evidence="1 2" key="1">
    <citation type="journal article" date="2015" name="Nature">
        <title>rRNA introns, odd ribosomes, and small enigmatic genomes across a large radiation of phyla.</title>
        <authorList>
            <person name="Brown C.T."/>
            <person name="Hug L.A."/>
            <person name="Thomas B.C."/>
            <person name="Sharon I."/>
            <person name="Castelle C.J."/>
            <person name="Singh A."/>
            <person name="Wilkins M.J."/>
            <person name="Williams K.H."/>
            <person name="Banfield J.F."/>
        </authorList>
    </citation>
    <scope>NUCLEOTIDE SEQUENCE [LARGE SCALE GENOMIC DNA]</scope>
</reference>
<evidence type="ECO:0000313" key="2">
    <source>
        <dbReference type="Proteomes" id="UP000034837"/>
    </source>
</evidence>
<evidence type="ECO:0000313" key="1">
    <source>
        <dbReference type="EMBL" id="KKS56363.1"/>
    </source>
</evidence>
<dbReference type="Proteomes" id="UP000034837">
    <property type="component" value="Unassembled WGS sequence"/>
</dbReference>
<comment type="caution">
    <text evidence="1">The sequence shown here is derived from an EMBL/GenBank/DDBJ whole genome shotgun (WGS) entry which is preliminary data.</text>
</comment>
<protein>
    <submittedName>
        <fullName evidence="1">Uncharacterized protein</fullName>
    </submittedName>
</protein>
<accession>A0A0G1D300</accession>
<gene>
    <name evidence="1" type="ORF">UV20_C0014G0008</name>
</gene>
<dbReference type="AlphaFoldDB" id="A0A0G1D300"/>